<evidence type="ECO:0000313" key="2">
    <source>
        <dbReference type="EMBL" id="GEN45374.1"/>
    </source>
</evidence>
<keyword evidence="3" id="KW-1185">Reference proteome</keyword>
<organism evidence="2 3">
    <name type="scientific">Alkalibacillus haloalkaliphilus</name>
    <dbReference type="NCBI Taxonomy" id="94136"/>
    <lineage>
        <taxon>Bacteria</taxon>
        <taxon>Bacillati</taxon>
        <taxon>Bacillota</taxon>
        <taxon>Bacilli</taxon>
        <taxon>Bacillales</taxon>
        <taxon>Bacillaceae</taxon>
        <taxon>Alkalibacillus</taxon>
    </lineage>
</organism>
<dbReference type="Gene3D" id="3.90.1150.200">
    <property type="match status" value="1"/>
</dbReference>
<feature type="domain" description="YdhG-like" evidence="1">
    <location>
        <begin position="16"/>
        <end position="111"/>
    </location>
</feature>
<dbReference type="EMBL" id="BJYA01000004">
    <property type="protein sequence ID" value="GEN45374.1"/>
    <property type="molecule type" value="Genomic_DNA"/>
</dbReference>
<name>A0A511W2S0_9BACI</name>
<proteinExistence type="predicted"/>
<evidence type="ECO:0000313" key="3">
    <source>
        <dbReference type="Proteomes" id="UP000321440"/>
    </source>
</evidence>
<protein>
    <recommendedName>
        <fullName evidence="1">YdhG-like domain-containing protein</fullName>
    </recommendedName>
</protein>
<gene>
    <name evidence="2" type="ORF">AHA02nite_11500</name>
</gene>
<sequence>MEVFADYLTSIDDEKRRDRMSEVLNWVQGEFPQLEPVIKWNQPMFSNDGTFIIAFSIAKQHMSVAPEKKALELFASEIEKAGYSATSQLFRIKWKDEVDYRLLRQLIEFNIEDKADYTKFWREDER</sequence>
<evidence type="ECO:0000259" key="1">
    <source>
        <dbReference type="Pfam" id="PF08818"/>
    </source>
</evidence>
<accession>A0A511W2S0</accession>
<dbReference type="Pfam" id="PF08818">
    <property type="entry name" value="DUF1801"/>
    <property type="match status" value="1"/>
</dbReference>
<reference evidence="2 3" key="1">
    <citation type="submission" date="2019-07" db="EMBL/GenBank/DDBJ databases">
        <title>Whole genome shotgun sequence of Alkalibacillus haloalkaliphilus NBRC 103110.</title>
        <authorList>
            <person name="Hosoyama A."/>
            <person name="Uohara A."/>
            <person name="Ohji S."/>
            <person name="Ichikawa N."/>
        </authorList>
    </citation>
    <scope>NUCLEOTIDE SEQUENCE [LARGE SCALE GENOMIC DNA]</scope>
    <source>
        <strain evidence="2 3">NBRC 103110</strain>
    </source>
</reference>
<comment type="caution">
    <text evidence="2">The sequence shown here is derived from an EMBL/GenBank/DDBJ whole genome shotgun (WGS) entry which is preliminary data.</text>
</comment>
<dbReference type="InterPro" id="IPR014922">
    <property type="entry name" value="YdhG-like"/>
</dbReference>
<dbReference type="AlphaFoldDB" id="A0A511W2S0"/>
<dbReference type="Proteomes" id="UP000321440">
    <property type="component" value="Unassembled WGS sequence"/>
</dbReference>
<dbReference type="OrthoDB" id="384795at2"/>
<dbReference type="SUPFAM" id="SSF159888">
    <property type="entry name" value="YdhG-like"/>
    <property type="match status" value="1"/>
</dbReference>
<dbReference type="RefSeq" id="WP_146815257.1">
    <property type="nucleotide sequence ID" value="NZ_BJYA01000004.1"/>
</dbReference>